<dbReference type="InterPro" id="IPR019734">
    <property type="entry name" value="TPR_rpt"/>
</dbReference>
<feature type="compositionally biased region" description="Basic and acidic residues" evidence="1">
    <location>
        <begin position="687"/>
        <end position="699"/>
    </location>
</feature>
<feature type="region of interest" description="Disordered" evidence="1">
    <location>
        <begin position="804"/>
        <end position="826"/>
    </location>
</feature>
<dbReference type="PANTHER" id="PTHR45181">
    <property type="entry name" value="HEAT SHOCK PROTEIN DNAJ WITH TETRATRICOPEPTIDE REPEAT-CONTAINING PROTEIN"/>
    <property type="match status" value="1"/>
</dbReference>
<feature type="compositionally biased region" description="Basic and acidic residues" evidence="1">
    <location>
        <begin position="593"/>
        <end position="616"/>
    </location>
</feature>
<keyword evidence="4" id="KW-1185">Reference proteome</keyword>
<dbReference type="Gene3D" id="1.10.287.110">
    <property type="entry name" value="DnaJ domain"/>
    <property type="match status" value="1"/>
</dbReference>
<feature type="compositionally biased region" description="Low complexity" evidence="1">
    <location>
        <begin position="22"/>
        <end position="32"/>
    </location>
</feature>
<evidence type="ECO:0000313" key="3">
    <source>
        <dbReference type="EMBL" id="CAK7342656.1"/>
    </source>
</evidence>
<evidence type="ECO:0000256" key="1">
    <source>
        <dbReference type="SAM" id="MobiDB-lite"/>
    </source>
</evidence>
<feature type="compositionally biased region" description="Basic and acidic residues" evidence="1">
    <location>
        <begin position="284"/>
        <end position="293"/>
    </location>
</feature>
<dbReference type="InterPro" id="IPR011990">
    <property type="entry name" value="TPR-like_helical_dom_sf"/>
</dbReference>
<feature type="region of interest" description="Disordered" evidence="1">
    <location>
        <begin position="441"/>
        <end position="474"/>
    </location>
</feature>
<feature type="region of interest" description="Disordered" evidence="1">
    <location>
        <begin position="570"/>
        <end position="624"/>
    </location>
</feature>
<dbReference type="CDD" id="cd06257">
    <property type="entry name" value="DnaJ"/>
    <property type="match status" value="1"/>
</dbReference>
<reference evidence="3 4" key="1">
    <citation type="submission" date="2024-01" db="EMBL/GenBank/DDBJ databases">
        <authorList>
            <person name="Waweru B."/>
        </authorList>
    </citation>
    <scope>NUCLEOTIDE SEQUENCE [LARGE SCALE GENOMIC DNA]</scope>
</reference>
<organism evidence="3 4">
    <name type="scientific">Dovyalis caffra</name>
    <dbReference type="NCBI Taxonomy" id="77055"/>
    <lineage>
        <taxon>Eukaryota</taxon>
        <taxon>Viridiplantae</taxon>
        <taxon>Streptophyta</taxon>
        <taxon>Embryophyta</taxon>
        <taxon>Tracheophyta</taxon>
        <taxon>Spermatophyta</taxon>
        <taxon>Magnoliopsida</taxon>
        <taxon>eudicotyledons</taxon>
        <taxon>Gunneridae</taxon>
        <taxon>Pentapetalae</taxon>
        <taxon>rosids</taxon>
        <taxon>fabids</taxon>
        <taxon>Malpighiales</taxon>
        <taxon>Salicaceae</taxon>
        <taxon>Flacourtieae</taxon>
        <taxon>Dovyalis</taxon>
    </lineage>
</organism>
<sequence>MSPAAAVDISSPVTSKHPYTPQNPNSNPIPNNHRQTVHAPVFGNPSEIDMNKNGSQTGLGHARPRLVKLRRRLHGRNRGAVPGELGSGSGFNPFKSAINYCCSSGSNLNENSSVSGVDFVFGANGSVKSGNLDFDLNSRVELDFKETEFGGNVGQLGDKEPTLDAKVEDGEFGDVGFVFGANGNNVGVKFDLDKSELNERGVNVGEVESKKVSNVGDSEFCDDRSELGLSLNSNKGDCSGSGVKLDSDDVGFVVGATHDGSSTNVGVSGSGFVFGASWSDGKLNSDEGKRETGKSPGISVFPDTGKIKVKNEAELHKMKGDSKGVFVFGCSSEKSFNPDECVVTNCPVEVKPSGETFLNYSISNDQNGNLNSSVNDKCKFTIFANSSNVASASSTNPIFNLPEEIKKLSINEFNNVHGADSKNSSANGDSSFVIRSCKKASASSNGSSDTCSSEQNAAMGSDGDKFESSDKDRSCHPASIGISSSESFTFQAGLTKSFFESHSQLNEAAPLSSSASVGFDSHVNDGVSEATSMAGVGKENNKSSSTGILGGLGMPFTDFKTPWDPSCLKTSLFPESNKKPEFTANSRSKKGKRSEMRIKLKQDSLCKQQPEQDHAQNEMSGQENLNSPCCYSPMDFSPYEETTAAEKFYHGNSVTSNDSNHQENNCAPSILHSTVIGGLKESQGLDVNKDDGKPREKMNQESFGSGSERCFMGDYISKGFVFGAEMACSGFNFEQVGSSDAGTASTEVTHGLKTESCHQMQFSFAAGLEDIGGRKFSFSASSSEQISSSTPKRQYIKKYRRKPPCKPFVVAPNPNGQKDDLSTPQRKVGNKSEINELVKQGSISSVGSVLEGCEMWRARGNHAYQNGDMLKAEEFYTCGINSISSNEMSGCCLKPLVICYSNRAATRMSLGNMREALRDCIKAAGLDPNFFKVQIRAANCHLQLGEVEDALHYFNKCLESGAGVCLDRRTTIEAADGLHKAQKVAECTNRSAKLLEERTYGAALSALDVIAEALSISPYSERLLEMKAEFLFMLRKYKEVIQLCEETLCAAEKNFASIGADGQFADIGCSESENCSFARVWRWQLISKSYFYLGKLEVALDLLEKLEQMGSISYKYANAGKILETSVTLAVTIRDLLHHKSAGNEAVRSGRYTEAVEHYTAALSNNIESRPFAAICFGNRAAAHQALGQIADAIADCSLAVALDGNYSKAVSRRAALHEMIRDYGQAVSDLQRLVSILGNQSDEKVRQSSKPVRSTSRTKELRQARQHLSLLEEEAKKGIQLDLYRILGVKDSDMASDIKKAYRKAALKHHPDKAGQFLARSESGDDGWLWKEIVQEVHADADRLFKMIGEAYAVLSDPTKRSDYDLDEEIRKASKENNGSSPYRRTSYTRCNSNERNDYRRNWQDNWKAYGYSHSRWKCGNSPDKCIKIGRSIGKREGLVGEGYWTMKGIVCKHTLILALQIVA</sequence>
<dbReference type="PROSITE" id="PS50076">
    <property type="entry name" value="DNAJ_2"/>
    <property type="match status" value="1"/>
</dbReference>
<dbReference type="Gene3D" id="1.25.40.10">
    <property type="entry name" value="Tetratricopeptide repeat domain"/>
    <property type="match status" value="2"/>
</dbReference>
<feature type="region of interest" description="Disordered" evidence="1">
    <location>
        <begin position="683"/>
        <end position="704"/>
    </location>
</feature>
<dbReference type="Proteomes" id="UP001314170">
    <property type="component" value="Unassembled WGS sequence"/>
</dbReference>
<dbReference type="PANTHER" id="PTHR45181:SF8">
    <property type="entry name" value="HEAT SHOCK PROTEIN DNAJ WITH TETRATRICOPEPTIDE REPEAT-CONTAINING PROTEIN"/>
    <property type="match status" value="1"/>
</dbReference>
<proteinExistence type="predicted"/>
<accession>A0AAV1RZQ4</accession>
<feature type="compositionally biased region" description="Basic and acidic residues" evidence="1">
    <location>
        <begin position="462"/>
        <end position="474"/>
    </location>
</feature>
<feature type="region of interest" description="Disordered" evidence="1">
    <location>
        <begin position="1"/>
        <end position="34"/>
    </location>
</feature>
<dbReference type="EMBL" id="CAWUPB010001160">
    <property type="protein sequence ID" value="CAK7342656.1"/>
    <property type="molecule type" value="Genomic_DNA"/>
</dbReference>
<dbReference type="PROSITE" id="PS00636">
    <property type="entry name" value="DNAJ_1"/>
    <property type="match status" value="1"/>
</dbReference>
<evidence type="ECO:0000313" key="4">
    <source>
        <dbReference type="Proteomes" id="UP001314170"/>
    </source>
</evidence>
<dbReference type="SUPFAM" id="SSF48452">
    <property type="entry name" value="TPR-like"/>
    <property type="match status" value="2"/>
</dbReference>
<dbReference type="SMART" id="SM00271">
    <property type="entry name" value="DnaJ"/>
    <property type="match status" value="1"/>
</dbReference>
<dbReference type="SMART" id="SM00028">
    <property type="entry name" value="TPR"/>
    <property type="match status" value="7"/>
</dbReference>
<name>A0AAV1RZQ4_9ROSI</name>
<comment type="caution">
    <text evidence="3">The sequence shown here is derived from an EMBL/GenBank/DDBJ whole genome shotgun (WGS) entry which is preliminary data.</text>
</comment>
<feature type="domain" description="J" evidence="2">
    <location>
        <begin position="1283"/>
        <end position="1369"/>
    </location>
</feature>
<feature type="compositionally biased region" description="Polar residues" evidence="1">
    <location>
        <begin position="441"/>
        <end position="458"/>
    </location>
</feature>
<gene>
    <name evidence="3" type="ORF">DCAF_LOCUS16905</name>
</gene>
<dbReference type="InterPro" id="IPR036869">
    <property type="entry name" value="J_dom_sf"/>
</dbReference>
<evidence type="ECO:0000259" key="2">
    <source>
        <dbReference type="PROSITE" id="PS50076"/>
    </source>
</evidence>
<dbReference type="Pfam" id="PF00226">
    <property type="entry name" value="DnaJ"/>
    <property type="match status" value="1"/>
</dbReference>
<feature type="region of interest" description="Disordered" evidence="1">
    <location>
        <begin position="284"/>
        <end position="303"/>
    </location>
</feature>
<dbReference type="InterPro" id="IPR001623">
    <property type="entry name" value="DnaJ_domain"/>
</dbReference>
<dbReference type="PRINTS" id="PR00625">
    <property type="entry name" value="JDOMAIN"/>
</dbReference>
<dbReference type="InterPro" id="IPR018253">
    <property type="entry name" value="DnaJ_domain_CS"/>
</dbReference>
<dbReference type="SUPFAM" id="SSF46565">
    <property type="entry name" value="Chaperone J-domain"/>
    <property type="match status" value="1"/>
</dbReference>
<dbReference type="Pfam" id="PF13432">
    <property type="entry name" value="TPR_16"/>
    <property type="match status" value="1"/>
</dbReference>
<protein>
    <recommendedName>
        <fullName evidence="2">J domain-containing protein</fullName>
    </recommendedName>
</protein>